<dbReference type="PROSITE" id="PS51932">
    <property type="entry name" value="BMV"/>
    <property type="match status" value="1"/>
</dbReference>
<dbReference type="OrthoDB" id="196195at2"/>
<dbReference type="InterPro" id="IPR004992">
    <property type="entry name" value="EutN_CcmL"/>
</dbReference>
<dbReference type="PANTHER" id="PTHR36539">
    <property type="entry name" value="ETHANOLAMINE UTILIZATION PROTEIN EUTN"/>
    <property type="match status" value="1"/>
</dbReference>
<protein>
    <submittedName>
        <fullName evidence="4">Ethanolamine utilization protein EutN</fullName>
    </submittedName>
</protein>
<evidence type="ECO:0000256" key="2">
    <source>
        <dbReference type="ARBA" id="ARBA00023669"/>
    </source>
</evidence>
<dbReference type="InterPro" id="IPR036677">
    <property type="entry name" value="EutN_CcmL_sf"/>
</dbReference>
<gene>
    <name evidence="4" type="ORF">DCC39_02675</name>
</gene>
<dbReference type="Pfam" id="PF03319">
    <property type="entry name" value="EutN_CcmL"/>
    <property type="match status" value="1"/>
</dbReference>
<evidence type="ECO:0000256" key="3">
    <source>
        <dbReference type="ARBA" id="ARBA00024446"/>
    </source>
</evidence>
<comment type="subcellular location">
    <subcellularLocation>
        <location evidence="1">Carboxysome</location>
    </subcellularLocation>
</comment>
<evidence type="ECO:0000313" key="5">
    <source>
        <dbReference type="Proteomes" id="UP000245998"/>
    </source>
</evidence>
<dbReference type="GO" id="GO:0031470">
    <property type="term" value="C:carboxysome"/>
    <property type="evidence" value="ECO:0007669"/>
    <property type="project" value="UniProtKB-SubCell"/>
</dbReference>
<keyword evidence="5" id="KW-1185">Reference proteome</keyword>
<dbReference type="RefSeq" id="WP_116553340.1">
    <property type="nucleotide sequence ID" value="NZ_QCZG01000003.1"/>
</dbReference>
<accession>A0A2U1K759</accession>
<dbReference type="PANTHER" id="PTHR36539:SF2">
    <property type="entry name" value="ETHANOLAMINE UTILIZATION PROTEIN"/>
    <property type="match status" value="1"/>
</dbReference>
<dbReference type="Proteomes" id="UP000245998">
    <property type="component" value="Unassembled WGS sequence"/>
</dbReference>
<dbReference type="AlphaFoldDB" id="A0A2U1K759"/>
<dbReference type="EMBL" id="QCZG01000003">
    <property type="protein sequence ID" value="PWA13054.1"/>
    <property type="molecule type" value="Genomic_DNA"/>
</dbReference>
<dbReference type="CDD" id="cd01614">
    <property type="entry name" value="EutN_CcmL"/>
    <property type="match status" value="1"/>
</dbReference>
<proteinExistence type="predicted"/>
<name>A0A2U1K759_9BACI</name>
<dbReference type="Gene3D" id="2.40.50.220">
    <property type="entry name" value="EutN/Ccml"/>
    <property type="match status" value="1"/>
</dbReference>
<keyword evidence="3" id="KW-1283">Bacterial microcompartment</keyword>
<evidence type="ECO:0000256" key="1">
    <source>
        <dbReference type="ARBA" id="ARBA00023587"/>
    </source>
</evidence>
<dbReference type="SUPFAM" id="SSF159133">
    <property type="entry name" value="EutN/CcmL-like"/>
    <property type="match status" value="1"/>
</dbReference>
<reference evidence="4 5" key="1">
    <citation type="submission" date="2018-04" db="EMBL/GenBank/DDBJ databases">
        <title>Camelliibacillus theae gen. nov., sp. nov., isolated from Pu'er tea.</title>
        <authorList>
            <person name="Niu L."/>
        </authorList>
    </citation>
    <scope>NUCLEOTIDE SEQUENCE [LARGE SCALE GENOMIC DNA]</scope>
    <source>
        <strain evidence="4 5">T8</strain>
    </source>
</reference>
<keyword evidence="2" id="KW-1282">Carboxysome</keyword>
<evidence type="ECO:0000313" key="4">
    <source>
        <dbReference type="EMBL" id="PWA13054.1"/>
    </source>
</evidence>
<comment type="caution">
    <text evidence="4">The sequence shown here is derived from an EMBL/GenBank/DDBJ whole genome shotgun (WGS) entry which is preliminary data.</text>
</comment>
<organism evidence="4 5">
    <name type="scientific">Pueribacillus theae</name>
    <dbReference type="NCBI Taxonomy" id="2171751"/>
    <lineage>
        <taxon>Bacteria</taxon>
        <taxon>Bacillati</taxon>
        <taxon>Bacillota</taxon>
        <taxon>Bacilli</taxon>
        <taxon>Bacillales</taxon>
        <taxon>Bacillaceae</taxon>
        <taxon>Pueribacillus</taxon>
    </lineage>
</organism>
<sequence>MQIGTVIGNVWATRKEDHLKGLKFLIVQPESPQGSAIDFAYIAVDRIGAGVGDKVMVTRGSAAANMTSDLRLPIDALIIGIVDSIDVERGDDFAKGTRDD</sequence>